<sequence length="177" mass="19068">MVPATTPNEIGYLDQYSPVTPPSITCKMEALRNDGDTGVVSAAGTPMLKSVRVLMQGERQSFDKARMTIPGSEGFSSIYRGYQPNGWVPRGPRRCAVSSRTQRASPARGQQCLSERGTEGWLSLTVDPARAGGAEARLALLPGSRCSEHNTVRVRTCSDENAGGGRPKDIFSENVRP</sequence>
<evidence type="ECO:0000313" key="3">
    <source>
        <dbReference type="Proteomes" id="UP001187192"/>
    </source>
</evidence>
<evidence type="ECO:0000256" key="1">
    <source>
        <dbReference type="SAM" id="MobiDB-lite"/>
    </source>
</evidence>
<comment type="caution">
    <text evidence="2">The sequence shown here is derived from an EMBL/GenBank/DDBJ whole genome shotgun (WGS) entry which is preliminary data.</text>
</comment>
<evidence type="ECO:0000313" key="2">
    <source>
        <dbReference type="EMBL" id="GMN49222.1"/>
    </source>
</evidence>
<keyword evidence="3" id="KW-1185">Reference proteome</keyword>
<gene>
    <name evidence="2" type="ORF">TIFTF001_018390</name>
</gene>
<dbReference type="EMBL" id="BTGU01000030">
    <property type="protein sequence ID" value="GMN49222.1"/>
    <property type="molecule type" value="Genomic_DNA"/>
</dbReference>
<organism evidence="2 3">
    <name type="scientific">Ficus carica</name>
    <name type="common">Common fig</name>
    <dbReference type="NCBI Taxonomy" id="3494"/>
    <lineage>
        <taxon>Eukaryota</taxon>
        <taxon>Viridiplantae</taxon>
        <taxon>Streptophyta</taxon>
        <taxon>Embryophyta</taxon>
        <taxon>Tracheophyta</taxon>
        <taxon>Spermatophyta</taxon>
        <taxon>Magnoliopsida</taxon>
        <taxon>eudicotyledons</taxon>
        <taxon>Gunneridae</taxon>
        <taxon>Pentapetalae</taxon>
        <taxon>rosids</taxon>
        <taxon>fabids</taxon>
        <taxon>Rosales</taxon>
        <taxon>Moraceae</taxon>
        <taxon>Ficeae</taxon>
        <taxon>Ficus</taxon>
    </lineage>
</organism>
<reference evidence="2" key="1">
    <citation type="submission" date="2023-07" db="EMBL/GenBank/DDBJ databases">
        <title>draft genome sequence of fig (Ficus carica).</title>
        <authorList>
            <person name="Takahashi T."/>
            <person name="Nishimura K."/>
        </authorList>
    </citation>
    <scope>NUCLEOTIDE SEQUENCE</scope>
</reference>
<name>A0AA88ADX7_FICCA</name>
<dbReference type="AlphaFoldDB" id="A0AA88ADX7"/>
<protein>
    <submittedName>
        <fullName evidence="2">Uncharacterized protein</fullName>
    </submittedName>
</protein>
<proteinExistence type="predicted"/>
<feature type="region of interest" description="Disordered" evidence="1">
    <location>
        <begin position="158"/>
        <end position="177"/>
    </location>
</feature>
<accession>A0AA88ADX7</accession>
<feature type="compositionally biased region" description="Basic and acidic residues" evidence="1">
    <location>
        <begin position="166"/>
        <end position="177"/>
    </location>
</feature>
<dbReference type="Proteomes" id="UP001187192">
    <property type="component" value="Unassembled WGS sequence"/>
</dbReference>